<name>A0A480AN45_9BURK</name>
<feature type="chain" id="PRO_5019716072" description="PBP domain-containing protein" evidence="1">
    <location>
        <begin position="20"/>
        <end position="481"/>
    </location>
</feature>
<accession>A0A480AN45</accession>
<evidence type="ECO:0000313" key="3">
    <source>
        <dbReference type="Proteomes" id="UP000301751"/>
    </source>
</evidence>
<keyword evidence="3" id="KW-1185">Reference proteome</keyword>
<feature type="signal peptide" evidence="1">
    <location>
        <begin position="1"/>
        <end position="19"/>
    </location>
</feature>
<dbReference type="EMBL" id="BJCL01000004">
    <property type="protein sequence ID" value="GCL62911.1"/>
    <property type="molecule type" value="Genomic_DNA"/>
</dbReference>
<proteinExistence type="predicted"/>
<keyword evidence="1" id="KW-0732">Signal</keyword>
<organism evidence="2 3">
    <name type="scientific">Pseudaquabacterium pictum</name>
    <dbReference type="NCBI Taxonomy" id="2315236"/>
    <lineage>
        <taxon>Bacteria</taxon>
        <taxon>Pseudomonadati</taxon>
        <taxon>Pseudomonadota</taxon>
        <taxon>Betaproteobacteria</taxon>
        <taxon>Burkholderiales</taxon>
        <taxon>Sphaerotilaceae</taxon>
        <taxon>Pseudaquabacterium</taxon>
    </lineage>
</organism>
<evidence type="ECO:0000313" key="2">
    <source>
        <dbReference type="EMBL" id="GCL62911.1"/>
    </source>
</evidence>
<evidence type="ECO:0008006" key="4">
    <source>
        <dbReference type="Google" id="ProtNLM"/>
    </source>
</evidence>
<protein>
    <recommendedName>
        <fullName evidence="4">PBP domain-containing protein</fullName>
    </recommendedName>
</protein>
<dbReference type="Gene3D" id="3.40.190.10">
    <property type="entry name" value="Periplasmic binding protein-like II"/>
    <property type="match status" value="1"/>
</dbReference>
<reference evidence="3" key="1">
    <citation type="submission" date="2019-03" db="EMBL/GenBank/DDBJ databases">
        <title>Aquabacterium pictum sp.nov., the first bacteriochlorophyll a-containing freshwater bacterium in the genus Aquabacterium of the class Betaproteobacteria.</title>
        <authorList>
            <person name="Hirose S."/>
            <person name="Tank M."/>
            <person name="Hara E."/>
            <person name="Tamaki H."/>
            <person name="Takaichi S."/>
            <person name="Haruta S."/>
            <person name="Hanada S."/>
        </authorList>
    </citation>
    <scope>NUCLEOTIDE SEQUENCE [LARGE SCALE GENOMIC DNA]</scope>
    <source>
        <strain evidence="3">W35</strain>
    </source>
</reference>
<dbReference type="RefSeq" id="WP_137732667.1">
    <property type="nucleotide sequence ID" value="NZ_BJCL01000004.1"/>
</dbReference>
<gene>
    <name evidence="2" type="ORF">AQPW35_19920</name>
</gene>
<evidence type="ECO:0000256" key="1">
    <source>
        <dbReference type="SAM" id="SignalP"/>
    </source>
</evidence>
<dbReference type="Proteomes" id="UP000301751">
    <property type="component" value="Unassembled WGS sequence"/>
</dbReference>
<dbReference type="OrthoDB" id="8907005at2"/>
<comment type="caution">
    <text evidence="2">The sequence shown here is derived from an EMBL/GenBank/DDBJ whole genome shotgun (WGS) entry which is preliminary data.</text>
</comment>
<sequence>MQIRLIAAAVLLVAGQAHALTPTEVAAASTIKVYASGASAIRNIVGQIFLQNCASNLDIYYSDRAAGGNFTADGANGDSHRVYTCTLKAEANLETDLKGKGLGGRNVAFFKRDAGGSAQGVFPVAVPSNSANLAVNGTSCVATGNAAAFNAATGVTTPSFLCKNSETVRAPELGFSDVEPAFFKGLNALSGFSSAGLTPAQASGLTVVPTFLTIMGVGVSNALYTALQDAQGTTGVPTVPRSVIGSLTRGELADPAGGLGWQALGVADAEKQVNICRRAAGSGTQAAANLLFSNFPCSRDAQAAPSVNADSEYPNTLTPASWNDGAFFVYEASSAGNVANCLSNANDAGGYAIGHLSLENAPTAKWKHVALDGVEPTRANMTAGKYDYAVESTAQYRTALITALNAGSADDKAKAGFITGFAKAVGRPVNMDKLATATKAGLAALPGAGIYNDPADPIAAAFVSRVGRTNGNNCTPLAVVQ</sequence>
<dbReference type="AlphaFoldDB" id="A0A480AN45"/>